<evidence type="ECO:0000256" key="1">
    <source>
        <dbReference type="ARBA" id="ARBA00008383"/>
    </source>
</evidence>
<keyword evidence="2" id="KW-0413">Isomerase</keyword>
<dbReference type="PANTHER" id="PTHR48228:SF5">
    <property type="entry name" value="ALPHA-METHYLACYL-COA RACEMASE"/>
    <property type="match status" value="1"/>
</dbReference>
<dbReference type="KEGG" id="pmad:BAY61_19460"/>
<evidence type="ECO:0000313" key="4">
    <source>
        <dbReference type="Proteomes" id="UP000199494"/>
    </source>
</evidence>
<accession>A0A222VSI9</accession>
<dbReference type="GO" id="GO:0016853">
    <property type="term" value="F:isomerase activity"/>
    <property type="evidence" value="ECO:0007669"/>
    <property type="project" value="UniProtKB-KW"/>
</dbReference>
<protein>
    <submittedName>
        <fullName evidence="3">Alpha-methylacyl-CoA racemase</fullName>
    </submittedName>
</protein>
<dbReference type="EMBL" id="FMZE01000009">
    <property type="protein sequence ID" value="SDD50891.1"/>
    <property type="molecule type" value="Genomic_DNA"/>
</dbReference>
<dbReference type="RefSeq" id="WP_091808220.1">
    <property type="nucleotide sequence ID" value="NZ_CP016353.1"/>
</dbReference>
<dbReference type="PANTHER" id="PTHR48228">
    <property type="entry name" value="SUCCINYL-COA--D-CITRAMALATE COA-TRANSFERASE"/>
    <property type="match status" value="1"/>
</dbReference>
<sequence>MTGPLAGLRVVELGGIGPGPHAGMLLADLGADVVRIERPAGGLRVIPNGTRDWMMRGRRSVSANVKEAEGHRLASSLIDRADVVIEGFRPGVAERLRLGPAECRNRNSRLVYARITGWGQQGPLARRAGHDINYIALTGVLHAIGTAGGRPTPPLNLVGDFAGGSLYLVLGVLAALLEREASGQGQVVEAAVVDGTSSLAQGFWALRAAGEWRDEPASNLLDTGAPFYDTYACADGRYVAVGALEPQFYAELLHGLGLADAGLPDQMDRSRWPILRERFAEAFGSRGRDEWTRVFQGTDACVTPVLSFAEAASDPHLRERGTIVDVEGVEQAVPAPRFSRTKPGNPRRPPDSGADNAAVLADWGVSEM</sequence>
<dbReference type="AlphaFoldDB" id="A0A222VSI9"/>
<keyword evidence="4" id="KW-1185">Reference proteome</keyword>
<dbReference type="InterPro" id="IPR050509">
    <property type="entry name" value="CoA-transferase_III"/>
</dbReference>
<evidence type="ECO:0000256" key="2">
    <source>
        <dbReference type="ARBA" id="ARBA00023235"/>
    </source>
</evidence>
<dbReference type="OrthoDB" id="9797653at2"/>
<dbReference type="InterPro" id="IPR023606">
    <property type="entry name" value="CoA-Trfase_III_dom_1_sf"/>
</dbReference>
<comment type="similarity">
    <text evidence="1">Belongs to the CoA-transferase III family.</text>
</comment>
<dbReference type="SUPFAM" id="SSF89796">
    <property type="entry name" value="CoA-transferase family III (CaiB/BaiF)"/>
    <property type="match status" value="1"/>
</dbReference>
<dbReference type="Proteomes" id="UP000199494">
    <property type="component" value="Unassembled WGS sequence"/>
</dbReference>
<dbReference type="InterPro" id="IPR003673">
    <property type="entry name" value="CoA-Trfase_fam_III"/>
</dbReference>
<dbReference type="Gene3D" id="3.30.1540.10">
    <property type="entry name" value="formyl-coa transferase, domain 3"/>
    <property type="match status" value="1"/>
</dbReference>
<reference evidence="3 4" key="1">
    <citation type="submission" date="2016-10" db="EMBL/GenBank/DDBJ databases">
        <authorList>
            <person name="de Groot N.N."/>
        </authorList>
    </citation>
    <scope>NUCLEOTIDE SEQUENCE [LARGE SCALE GENOMIC DNA]</scope>
    <source>
        <strain evidence="3 4">CGMCC 4.5506</strain>
    </source>
</reference>
<evidence type="ECO:0000313" key="3">
    <source>
        <dbReference type="EMBL" id="SDD50891.1"/>
    </source>
</evidence>
<gene>
    <name evidence="3" type="ORF">SAMN05421630_109156</name>
</gene>
<organism evidence="3 4">
    <name type="scientific">Prauserella marina</name>
    <dbReference type="NCBI Taxonomy" id="530584"/>
    <lineage>
        <taxon>Bacteria</taxon>
        <taxon>Bacillati</taxon>
        <taxon>Actinomycetota</taxon>
        <taxon>Actinomycetes</taxon>
        <taxon>Pseudonocardiales</taxon>
        <taxon>Pseudonocardiaceae</taxon>
        <taxon>Prauserella</taxon>
    </lineage>
</organism>
<dbReference type="STRING" id="530584.SAMN05421630_109156"/>
<dbReference type="FunFam" id="3.30.1540.10:FF:000004">
    <property type="entry name" value="Probable alpha-methylacyl-CoA racemase mcr"/>
    <property type="match status" value="1"/>
</dbReference>
<dbReference type="Gene3D" id="3.40.50.10540">
    <property type="entry name" value="Crotonobetainyl-coa:carnitine coa-transferase, domain 1"/>
    <property type="match status" value="1"/>
</dbReference>
<proteinExistence type="inferred from homology"/>
<name>A0A222VSI9_9PSEU</name>
<dbReference type="InterPro" id="IPR044855">
    <property type="entry name" value="CoA-Trfase_III_dom3_sf"/>
</dbReference>
<dbReference type="Pfam" id="PF02515">
    <property type="entry name" value="CoA_transf_3"/>
    <property type="match status" value="1"/>
</dbReference>